<feature type="compositionally biased region" description="Polar residues" evidence="7">
    <location>
        <begin position="190"/>
        <end position="202"/>
    </location>
</feature>
<dbReference type="GO" id="GO:1990259">
    <property type="term" value="F:histone H2AQ104 methyltransferase activity"/>
    <property type="evidence" value="ECO:0007669"/>
    <property type="project" value="TreeGrafter"/>
</dbReference>
<comment type="caution">
    <text evidence="8">The sequence shown here is derived from an EMBL/GenBank/DDBJ whole genome shotgun (WGS) entry which is preliminary data.</text>
</comment>
<dbReference type="EMBL" id="CAJVPY010017927">
    <property type="protein sequence ID" value="CAG8764440.1"/>
    <property type="molecule type" value="Genomic_DNA"/>
</dbReference>
<evidence type="ECO:0000256" key="2">
    <source>
        <dbReference type="ARBA" id="ARBA00022603"/>
    </source>
</evidence>
<keyword evidence="4" id="KW-0694">RNA-binding</keyword>
<dbReference type="OrthoDB" id="1859733at2759"/>
<dbReference type="PRINTS" id="PR00052">
    <property type="entry name" value="FIBRILLARIN"/>
</dbReference>
<dbReference type="GO" id="GO:0008649">
    <property type="term" value="F:rRNA methyltransferase activity"/>
    <property type="evidence" value="ECO:0007669"/>
    <property type="project" value="TreeGrafter"/>
</dbReference>
<feature type="region of interest" description="Disordered" evidence="7">
    <location>
        <begin position="169"/>
        <end position="226"/>
    </location>
</feature>
<keyword evidence="1" id="KW-0698">rRNA processing</keyword>
<gene>
    <name evidence="8" type="ORF">DERYTH_LOCUS18113</name>
</gene>
<feature type="non-terminal residue" evidence="8">
    <location>
        <position position="256"/>
    </location>
</feature>
<evidence type="ECO:0000256" key="3">
    <source>
        <dbReference type="ARBA" id="ARBA00022679"/>
    </source>
</evidence>
<dbReference type="GO" id="GO:0032040">
    <property type="term" value="C:small-subunit processome"/>
    <property type="evidence" value="ECO:0007669"/>
    <property type="project" value="TreeGrafter"/>
</dbReference>
<feature type="non-terminal residue" evidence="8">
    <location>
        <position position="1"/>
    </location>
</feature>
<evidence type="ECO:0000313" key="8">
    <source>
        <dbReference type="EMBL" id="CAG8764440.1"/>
    </source>
</evidence>
<comment type="catalytic activity">
    <reaction evidence="6">
        <text>L-glutaminyl-[histone H2A] + S-adenosyl-L-methionine = N(5)-methyl-L-glutaminyl-[histone H2A] + S-adenosyl-L-homocysteine + H(+)</text>
        <dbReference type="Rhea" id="RHEA:50904"/>
        <dbReference type="Rhea" id="RHEA-COMP:12837"/>
        <dbReference type="Rhea" id="RHEA-COMP:12839"/>
        <dbReference type="ChEBI" id="CHEBI:15378"/>
        <dbReference type="ChEBI" id="CHEBI:30011"/>
        <dbReference type="ChEBI" id="CHEBI:57856"/>
        <dbReference type="ChEBI" id="CHEBI:59789"/>
        <dbReference type="ChEBI" id="CHEBI:61891"/>
    </reaction>
</comment>
<proteinExistence type="predicted"/>
<dbReference type="Gene3D" id="3.30.200.20">
    <property type="entry name" value="Phosphorylase Kinase, domain 1"/>
    <property type="match status" value="1"/>
</dbReference>
<evidence type="ECO:0000256" key="6">
    <source>
        <dbReference type="ARBA" id="ARBA00047568"/>
    </source>
</evidence>
<dbReference type="InterPro" id="IPR000692">
    <property type="entry name" value="Fibrillarin"/>
</dbReference>
<dbReference type="Pfam" id="PF01269">
    <property type="entry name" value="Fibrillarin"/>
    <property type="match status" value="1"/>
</dbReference>
<organism evidence="8 9">
    <name type="scientific">Dentiscutata erythropus</name>
    <dbReference type="NCBI Taxonomy" id="1348616"/>
    <lineage>
        <taxon>Eukaryota</taxon>
        <taxon>Fungi</taxon>
        <taxon>Fungi incertae sedis</taxon>
        <taxon>Mucoromycota</taxon>
        <taxon>Glomeromycotina</taxon>
        <taxon>Glomeromycetes</taxon>
        <taxon>Diversisporales</taxon>
        <taxon>Gigasporaceae</taxon>
        <taxon>Dentiscutata</taxon>
    </lineage>
</organism>
<evidence type="ECO:0000256" key="1">
    <source>
        <dbReference type="ARBA" id="ARBA00022552"/>
    </source>
</evidence>
<dbReference type="PANTHER" id="PTHR10335">
    <property type="entry name" value="RRNA 2-O-METHYLTRANSFERASE FIBRILLARIN"/>
    <property type="match status" value="1"/>
</dbReference>
<name>A0A9N9J3S3_9GLOM</name>
<reference evidence="8" key="1">
    <citation type="submission" date="2021-06" db="EMBL/GenBank/DDBJ databases">
        <authorList>
            <person name="Kallberg Y."/>
            <person name="Tangrot J."/>
            <person name="Rosling A."/>
        </authorList>
    </citation>
    <scope>NUCLEOTIDE SEQUENCE</scope>
    <source>
        <strain evidence="8">MA453B</strain>
    </source>
</reference>
<dbReference type="GO" id="GO:0003723">
    <property type="term" value="F:RNA binding"/>
    <property type="evidence" value="ECO:0007669"/>
    <property type="project" value="UniProtKB-KW"/>
</dbReference>
<dbReference type="Proteomes" id="UP000789405">
    <property type="component" value="Unassembled WGS sequence"/>
</dbReference>
<sequence>GLRREFGRNGNSYRGGRGLVEDLVIKNLVVGESVYGEKISLEDKDGNKLEYRVWNPFRSKLSLGILGVLDNIYKSPKSKVCKNVMDFYENCYTNPLFLPFSSTQSEKCTFQNICISRVSYTKILNLTILLILDGHINIADYGRNPVAYLYCLEKNTAYKLTGVSQESESADNINSSSKTRDNDKVIGESIGSTSKQDISQPITKRLHSAEKKKEVSEDPKQKKGDKVLLYNSRLDKQWSGKLDKKWKGPFTVEIKE</sequence>
<dbReference type="AlphaFoldDB" id="A0A9N9J3S3"/>
<dbReference type="PANTHER" id="PTHR10335:SF17">
    <property type="entry name" value="FIBRILLARIN"/>
    <property type="match status" value="1"/>
</dbReference>
<accession>A0A9N9J3S3</accession>
<evidence type="ECO:0000256" key="7">
    <source>
        <dbReference type="SAM" id="MobiDB-lite"/>
    </source>
</evidence>
<dbReference type="SMART" id="SM01206">
    <property type="entry name" value="Fibrillarin"/>
    <property type="match status" value="1"/>
</dbReference>
<keyword evidence="2" id="KW-0489">Methyltransferase</keyword>
<evidence type="ECO:0000256" key="4">
    <source>
        <dbReference type="ARBA" id="ARBA00022884"/>
    </source>
</evidence>
<keyword evidence="3" id="KW-0808">Transferase</keyword>
<keyword evidence="9" id="KW-1185">Reference proteome</keyword>
<evidence type="ECO:0000313" key="9">
    <source>
        <dbReference type="Proteomes" id="UP000789405"/>
    </source>
</evidence>
<evidence type="ECO:0000256" key="5">
    <source>
        <dbReference type="ARBA" id="ARBA00032245"/>
    </source>
</evidence>
<feature type="compositionally biased region" description="Basic and acidic residues" evidence="7">
    <location>
        <begin position="207"/>
        <end position="226"/>
    </location>
</feature>
<dbReference type="GO" id="GO:0000494">
    <property type="term" value="P:box C/D sno(s)RNA 3'-end processing"/>
    <property type="evidence" value="ECO:0007669"/>
    <property type="project" value="TreeGrafter"/>
</dbReference>
<dbReference type="GO" id="GO:0031428">
    <property type="term" value="C:box C/D methylation guide snoRNP complex"/>
    <property type="evidence" value="ECO:0007669"/>
    <property type="project" value="TreeGrafter"/>
</dbReference>
<protein>
    <recommendedName>
        <fullName evidence="5">Histone-glutamine methyltransferase</fullName>
    </recommendedName>
</protein>